<dbReference type="OrthoDB" id="9804872at2"/>
<comment type="caution">
    <text evidence="2">The sequence shown here is derived from an EMBL/GenBank/DDBJ whole genome shotgun (WGS) entry which is preliminary data.</text>
</comment>
<reference evidence="2 3" key="1">
    <citation type="submission" date="2019-03" db="EMBL/GenBank/DDBJ databases">
        <title>Freshwater and sediment microbial communities from various areas in North America, analyzing microbe dynamics in response to fracking.</title>
        <authorList>
            <person name="Lamendella R."/>
        </authorList>
    </citation>
    <scope>NUCLEOTIDE SEQUENCE [LARGE SCALE GENOMIC DNA]</scope>
    <source>
        <strain evidence="2 3">6_TX</strain>
    </source>
</reference>
<name>A0A4R8FUH7_9GAMM</name>
<dbReference type="InterPro" id="IPR002931">
    <property type="entry name" value="Transglutaminase-like"/>
</dbReference>
<evidence type="ECO:0000259" key="1">
    <source>
        <dbReference type="SMART" id="SM00460"/>
    </source>
</evidence>
<evidence type="ECO:0000313" key="2">
    <source>
        <dbReference type="EMBL" id="TDX30402.1"/>
    </source>
</evidence>
<organism evidence="2 3">
    <name type="scientific">Modicisalibacter xianhensis</name>
    <dbReference type="NCBI Taxonomy" id="442341"/>
    <lineage>
        <taxon>Bacteria</taxon>
        <taxon>Pseudomonadati</taxon>
        <taxon>Pseudomonadota</taxon>
        <taxon>Gammaproteobacteria</taxon>
        <taxon>Oceanospirillales</taxon>
        <taxon>Halomonadaceae</taxon>
        <taxon>Modicisalibacter</taxon>
    </lineage>
</organism>
<dbReference type="Proteomes" id="UP000294489">
    <property type="component" value="Unassembled WGS sequence"/>
</dbReference>
<dbReference type="AlphaFoldDB" id="A0A4R8FUH7"/>
<evidence type="ECO:0000313" key="3">
    <source>
        <dbReference type="Proteomes" id="UP000294489"/>
    </source>
</evidence>
<dbReference type="GO" id="GO:0006508">
    <property type="term" value="P:proteolysis"/>
    <property type="evidence" value="ECO:0007669"/>
    <property type="project" value="UniProtKB-KW"/>
</dbReference>
<dbReference type="Gene3D" id="2.60.40.2250">
    <property type="match status" value="1"/>
</dbReference>
<sequence>MHLRIGYEIVYECPQPTPMILMTHVHYSRVSDLVSPDSLIIKPALPTSAYRDSFGNWCVRLVAPAGRTVLMTDTVIRVSAQPDIACRWASQIPVESLPAETLQFLLGSRYCETDRLSDIAWQLVGAAPPGWERVQAICDFVHRHITFGYHFARATKSAFEVYHERGGVCRDFAHLAIALCRAVNIPARYCTGYLSDIDIPPPHSPMDFHAWFEAYLGDGWYTFDPRNNDRRVGRVLIAYGRDAADVPIAHTFGPALLSNFRVWTEEVHEELPGERGQQ</sequence>
<keyword evidence="2" id="KW-0645">Protease</keyword>
<protein>
    <submittedName>
        <fullName evidence="2">Transglutaminase-like putative cysteine protease</fullName>
    </submittedName>
</protein>
<dbReference type="EMBL" id="SOEC01000005">
    <property type="protein sequence ID" value="TDX30402.1"/>
    <property type="molecule type" value="Genomic_DNA"/>
</dbReference>
<keyword evidence="2" id="KW-0378">Hydrolase</keyword>
<proteinExistence type="predicted"/>
<gene>
    <name evidence="2" type="ORF">DFO67_105191</name>
</gene>
<dbReference type="PANTHER" id="PTHR33490:SF12">
    <property type="entry name" value="BLL5557 PROTEIN"/>
    <property type="match status" value="1"/>
</dbReference>
<dbReference type="RefSeq" id="WP_134017307.1">
    <property type="nucleotide sequence ID" value="NZ_SOEC01000005.1"/>
</dbReference>
<dbReference type="Gene3D" id="3.10.620.30">
    <property type="match status" value="1"/>
</dbReference>
<dbReference type="PANTHER" id="PTHR33490">
    <property type="entry name" value="BLR5614 PROTEIN-RELATED"/>
    <property type="match status" value="1"/>
</dbReference>
<dbReference type="Pfam" id="PF01841">
    <property type="entry name" value="Transglut_core"/>
    <property type="match status" value="1"/>
</dbReference>
<accession>A0A4R8FUH7</accession>
<dbReference type="SMART" id="SM00460">
    <property type="entry name" value="TGc"/>
    <property type="match status" value="1"/>
</dbReference>
<feature type="domain" description="Transglutaminase-like" evidence="1">
    <location>
        <begin position="161"/>
        <end position="227"/>
    </location>
</feature>
<dbReference type="InterPro" id="IPR038765">
    <property type="entry name" value="Papain-like_cys_pep_sf"/>
</dbReference>
<dbReference type="GO" id="GO:0008233">
    <property type="term" value="F:peptidase activity"/>
    <property type="evidence" value="ECO:0007669"/>
    <property type="project" value="UniProtKB-KW"/>
</dbReference>
<dbReference type="SUPFAM" id="SSF54001">
    <property type="entry name" value="Cysteine proteinases"/>
    <property type="match status" value="1"/>
</dbReference>